<dbReference type="SUPFAM" id="SSF52540">
    <property type="entry name" value="P-loop containing nucleoside triphosphate hydrolases"/>
    <property type="match status" value="1"/>
</dbReference>
<feature type="disulfide bond" evidence="3">
    <location>
        <begin position="93"/>
        <end position="102"/>
    </location>
</feature>
<evidence type="ECO:0000313" key="6">
    <source>
        <dbReference type="Proteomes" id="UP001152320"/>
    </source>
</evidence>
<dbReference type="InterPro" id="IPR000863">
    <property type="entry name" value="Sulfotransferase_dom"/>
</dbReference>
<dbReference type="PANTHER" id="PTHR10605:SF72">
    <property type="entry name" value="HEPARAN SULFATE 3-O SULFOTRANSFERASE-B, ISOFORM A"/>
    <property type="match status" value="1"/>
</dbReference>
<accession>A0A9Q0YBR7</accession>
<dbReference type="AlphaFoldDB" id="A0A9Q0YBR7"/>
<evidence type="ECO:0000313" key="5">
    <source>
        <dbReference type="EMBL" id="KAJ8019867.1"/>
    </source>
</evidence>
<keyword evidence="1" id="KW-0808">Transferase</keyword>
<dbReference type="Gene3D" id="3.40.50.300">
    <property type="entry name" value="P-loop containing nucleotide triphosphate hydrolases"/>
    <property type="match status" value="1"/>
</dbReference>
<name>A0A9Q0YBR7_HOLLE</name>
<feature type="domain" description="Sulfotransferase" evidence="4">
    <location>
        <begin position="34"/>
        <end position="78"/>
    </location>
</feature>
<dbReference type="Pfam" id="PF00685">
    <property type="entry name" value="Sulfotransfer_1"/>
    <property type="match status" value="1"/>
</dbReference>
<evidence type="ECO:0000259" key="4">
    <source>
        <dbReference type="Pfam" id="PF00685"/>
    </source>
</evidence>
<dbReference type="InterPro" id="IPR037359">
    <property type="entry name" value="NST/OST"/>
</dbReference>
<evidence type="ECO:0000256" key="1">
    <source>
        <dbReference type="ARBA" id="ARBA00022679"/>
    </source>
</evidence>
<keyword evidence="6" id="KW-1185">Reference proteome</keyword>
<dbReference type="InterPro" id="IPR027417">
    <property type="entry name" value="P-loop_NTPase"/>
</dbReference>
<protein>
    <submittedName>
        <fullName evidence="5">Heparan sulfate glucosamine 3-O-sulfotransferase 6</fullName>
    </submittedName>
</protein>
<evidence type="ECO:0000256" key="2">
    <source>
        <dbReference type="ARBA" id="ARBA00023180"/>
    </source>
</evidence>
<dbReference type="Proteomes" id="UP001152320">
    <property type="component" value="Chromosome 23"/>
</dbReference>
<proteinExistence type="predicted"/>
<dbReference type="OrthoDB" id="16988at2759"/>
<keyword evidence="3" id="KW-1015">Disulfide bond</keyword>
<reference evidence="5" key="1">
    <citation type="submission" date="2021-10" db="EMBL/GenBank/DDBJ databases">
        <title>Tropical sea cucumber genome reveals ecological adaptation and Cuvierian tubules defense mechanism.</title>
        <authorList>
            <person name="Chen T."/>
        </authorList>
    </citation>
    <scope>NUCLEOTIDE SEQUENCE</scope>
    <source>
        <strain evidence="5">Nanhai2018</strain>
        <tissue evidence="5">Muscle</tissue>
    </source>
</reference>
<comment type="caution">
    <text evidence="5">The sequence shown here is derived from an EMBL/GenBank/DDBJ whole genome shotgun (WGS) entry which is preliminary data.</text>
</comment>
<dbReference type="PANTHER" id="PTHR10605">
    <property type="entry name" value="HEPARAN SULFATE SULFOTRANSFERASE"/>
    <property type="match status" value="1"/>
</dbReference>
<evidence type="ECO:0000256" key="3">
    <source>
        <dbReference type="PIRSR" id="PIRSR637359-3"/>
    </source>
</evidence>
<sequence>MKLRTPQSEGERFVRLLFDEKGRVRSDNEFVRTSLYSIHITNWLKYFSMDQILLVHEEDIRRNLAKVLREVELFLQIKTFFQPSMFQHKKRTCFIHDGVERCSPRWGSELPKPCVNETLKQKLRDFFRPFNREFEKAVGQTFLWTNW</sequence>
<dbReference type="EMBL" id="JAIZAY010000023">
    <property type="protein sequence ID" value="KAJ8019867.1"/>
    <property type="molecule type" value="Genomic_DNA"/>
</dbReference>
<organism evidence="5 6">
    <name type="scientific">Holothuria leucospilota</name>
    <name type="common">Black long sea cucumber</name>
    <name type="synonym">Mertensiothuria leucospilota</name>
    <dbReference type="NCBI Taxonomy" id="206669"/>
    <lineage>
        <taxon>Eukaryota</taxon>
        <taxon>Metazoa</taxon>
        <taxon>Echinodermata</taxon>
        <taxon>Eleutherozoa</taxon>
        <taxon>Echinozoa</taxon>
        <taxon>Holothuroidea</taxon>
        <taxon>Aspidochirotacea</taxon>
        <taxon>Aspidochirotida</taxon>
        <taxon>Holothuriidae</taxon>
        <taxon>Holothuria</taxon>
    </lineage>
</organism>
<gene>
    <name evidence="5" type="ORF">HOLleu_41635</name>
</gene>
<dbReference type="GO" id="GO:0008467">
    <property type="term" value="F:[heparan sulfate]-glucosamine 3-sulfotransferase activity"/>
    <property type="evidence" value="ECO:0007669"/>
    <property type="project" value="TreeGrafter"/>
</dbReference>
<keyword evidence="2" id="KW-0325">Glycoprotein</keyword>